<name>A0AAV7ZJM7_9EUKA</name>
<dbReference type="PANTHER" id="PTHR24346:SF82">
    <property type="entry name" value="KP78A-RELATED"/>
    <property type="match status" value="1"/>
</dbReference>
<evidence type="ECO:0000313" key="7">
    <source>
        <dbReference type="EMBL" id="KAJ3441455.1"/>
    </source>
</evidence>
<evidence type="ECO:0000256" key="5">
    <source>
        <dbReference type="ARBA" id="ARBA00022840"/>
    </source>
</evidence>
<dbReference type="Pfam" id="PF00069">
    <property type="entry name" value="Pkinase"/>
    <property type="match status" value="1"/>
</dbReference>
<dbReference type="SUPFAM" id="SSF103243">
    <property type="entry name" value="KA1-like"/>
    <property type="match status" value="1"/>
</dbReference>
<evidence type="ECO:0000256" key="4">
    <source>
        <dbReference type="ARBA" id="ARBA00022777"/>
    </source>
</evidence>
<dbReference type="EMBL" id="JANTQA010000029">
    <property type="protein sequence ID" value="KAJ3441455.1"/>
    <property type="molecule type" value="Genomic_DNA"/>
</dbReference>
<accession>A0AAV7ZJM7</accession>
<evidence type="ECO:0000256" key="1">
    <source>
        <dbReference type="ARBA" id="ARBA00022527"/>
    </source>
</evidence>
<protein>
    <submittedName>
        <fullName evidence="7">Map/microtubule affinity-regulating kinase</fullName>
    </submittedName>
</protein>
<evidence type="ECO:0000256" key="2">
    <source>
        <dbReference type="ARBA" id="ARBA00022679"/>
    </source>
</evidence>
<gene>
    <name evidence="7" type="ORF">M0812_13467</name>
</gene>
<feature type="domain" description="Protein kinase" evidence="6">
    <location>
        <begin position="1"/>
        <end position="162"/>
    </location>
</feature>
<comment type="caution">
    <text evidence="7">The sequence shown here is derived from an EMBL/GenBank/DDBJ whole genome shotgun (WGS) entry which is preliminary data.</text>
</comment>
<keyword evidence="1" id="KW-0723">Serine/threonine-protein kinase</keyword>
<dbReference type="Gene3D" id="1.10.510.10">
    <property type="entry name" value="Transferase(Phosphotransferase) domain 1"/>
    <property type="match status" value="1"/>
</dbReference>
<keyword evidence="2" id="KW-0808">Transferase</keyword>
<sequence length="583" mass="69430">MAYLHSKNLFYLNLNPKLIFINSNFEIKLKYFGFEYLYSLHNTPNNTLNKFFTDYEYCSPEIINNSIQNIAYEKCDIWSFGLCTYYFLTGKLPFDHKLYMPVIDEEFNQEKEENDKEKPEIEINLNLPAFVNNPLSTLIQRMLQIDVTQRVNLKEIHQSTWIKDEKLIENNFTINNLKLPQNENILLNQNKLKKGSIHKSYNIKIPNNTSLQREGHELLLKNDNNLKENITQDKEQLDEDKNPIEEDKIKEEIETETQRVWDQERDNLYKSIESFHSKIFVELDSSDSSFSNSSNSTNFIISNTHFNSTKTDTKNDHQEIANHKEYIQNKQTYDSTSLQQNKLKILENSYLSYIGNVLEGVKTPLINKFSPQQIRRIKKRNPQYKMGKYNPDPNEYYDIMKRSSTTPILNRYKKHSLANFNLNKLLNYSKTQKDLYFEKKKSMFSFKKPNTRKTTNYFKNFQRANNFSKRVINGQNYTFLKKNEKIDTIHELLNCSISSKPKKTIIKCNLKIFDLLGIQYIKIKKFHYDCHTVYKKSIIKFQFKVLTLDARKGVNKIIFKRVDADIWLFYNFLSFVNEHIFYD</sequence>
<dbReference type="PANTHER" id="PTHR24346">
    <property type="entry name" value="MAP/MICROTUBULE AFFINITY-REGULATING KINASE"/>
    <property type="match status" value="1"/>
</dbReference>
<evidence type="ECO:0000313" key="8">
    <source>
        <dbReference type="Proteomes" id="UP001146793"/>
    </source>
</evidence>
<keyword evidence="4 7" id="KW-0418">Kinase</keyword>
<dbReference type="AlphaFoldDB" id="A0AAV7ZJM7"/>
<dbReference type="Proteomes" id="UP001146793">
    <property type="component" value="Unassembled WGS sequence"/>
</dbReference>
<proteinExistence type="predicted"/>
<dbReference type="GO" id="GO:0005737">
    <property type="term" value="C:cytoplasm"/>
    <property type="evidence" value="ECO:0007669"/>
    <property type="project" value="TreeGrafter"/>
</dbReference>
<dbReference type="InterPro" id="IPR011009">
    <property type="entry name" value="Kinase-like_dom_sf"/>
</dbReference>
<keyword evidence="3" id="KW-0547">Nucleotide-binding</keyword>
<reference evidence="7" key="1">
    <citation type="submission" date="2022-08" db="EMBL/GenBank/DDBJ databases">
        <title>Novel sulphate-reducing endosymbionts in the free-living metamonad Anaeramoeba.</title>
        <authorList>
            <person name="Jerlstrom-Hultqvist J."/>
            <person name="Cepicka I."/>
            <person name="Gallot-Lavallee L."/>
            <person name="Salas-Leiva D."/>
            <person name="Curtis B.A."/>
            <person name="Zahonova K."/>
            <person name="Pipaliya S."/>
            <person name="Dacks J."/>
            <person name="Roger A.J."/>
        </authorList>
    </citation>
    <scope>NUCLEOTIDE SEQUENCE</scope>
    <source>
        <strain evidence="7">Busselton2</strain>
    </source>
</reference>
<evidence type="ECO:0000256" key="3">
    <source>
        <dbReference type="ARBA" id="ARBA00022741"/>
    </source>
</evidence>
<dbReference type="InterPro" id="IPR000719">
    <property type="entry name" value="Prot_kinase_dom"/>
</dbReference>
<dbReference type="PROSITE" id="PS50011">
    <property type="entry name" value="PROTEIN_KINASE_DOM"/>
    <property type="match status" value="1"/>
</dbReference>
<keyword evidence="5" id="KW-0067">ATP-binding</keyword>
<evidence type="ECO:0000259" key="6">
    <source>
        <dbReference type="PROSITE" id="PS50011"/>
    </source>
</evidence>
<dbReference type="GO" id="GO:0004674">
    <property type="term" value="F:protein serine/threonine kinase activity"/>
    <property type="evidence" value="ECO:0007669"/>
    <property type="project" value="UniProtKB-KW"/>
</dbReference>
<dbReference type="InterPro" id="IPR028375">
    <property type="entry name" value="KA1/Ssp2_C"/>
</dbReference>
<organism evidence="7 8">
    <name type="scientific">Anaeramoeba flamelloides</name>
    <dbReference type="NCBI Taxonomy" id="1746091"/>
    <lineage>
        <taxon>Eukaryota</taxon>
        <taxon>Metamonada</taxon>
        <taxon>Anaeramoebidae</taxon>
        <taxon>Anaeramoeba</taxon>
    </lineage>
</organism>
<dbReference type="GO" id="GO:0035556">
    <property type="term" value="P:intracellular signal transduction"/>
    <property type="evidence" value="ECO:0007669"/>
    <property type="project" value="TreeGrafter"/>
</dbReference>
<dbReference type="SUPFAM" id="SSF56112">
    <property type="entry name" value="Protein kinase-like (PK-like)"/>
    <property type="match status" value="1"/>
</dbReference>
<dbReference type="GO" id="GO:0005524">
    <property type="term" value="F:ATP binding"/>
    <property type="evidence" value="ECO:0007669"/>
    <property type="project" value="UniProtKB-KW"/>
</dbReference>